<sequence length="65" mass="7472">MINEPTEKDITDMAEKLGLNKSEPLKTPLFQGDFGYTINLPVLISMLILLLAGIFLFIYWKLRRS</sequence>
<keyword evidence="1" id="KW-1133">Transmembrane helix</keyword>
<dbReference type="AlphaFoldDB" id="A0A0A3I1L3"/>
<dbReference type="STRING" id="1384049.CD29_14920"/>
<protein>
    <submittedName>
        <fullName evidence="2">Uncharacterized protein</fullName>
    </submittedName>
</protein>
<gene>
    <name evidence="2" type="ORF">CD29_14920</name>
</gene>
<dbReference type="OrthoDB" id="2666226at2"/>
<evidence type="ECO:0000313" key="2">
    <source>
        <dbReference type="EMBL" id="KGR77360.1"/>
    </source>
</evidence>
<feature type="transmembrane region" description="Helical" evidence="1">
    <location>
        <begin position="38"/>
        <end position="60"/>
    </location>
</feature>
<organism evidence="2 3">
    <name type="scientific">Ureibacillus manganicus DSM 26584</name>
    <dbReference type="NCBI Taxonomy" id="1384049"/>
    <lineage>
        <taxon>Bacteria</taxon>
        <taxon>Bacillati</taxon>
        <taxon>Bacillota</taxon>
        <taxon>Bacilli</taxon>
        <taxon>Bacillales</taxon>
        <taxon>Caryophanaceae</taxon>
        <taxon>Ureibacillus</taxon>
    </lineage>
</organism>
<dbReference type="EMBL" id="JPVN01000019">
    <property type="protein sequence ID" value="KGR77360.1"/>
    <property type="molecule type" value="Genomic_DNA"/>
</dbReference>
<dbReference type="RefSeq" id="WP_036188274.1">
    <property type="nucleotide sequence ID" value="NZ_AVDA01000019.1"/>
</dbReference>
<comment type="caution">
    <text evidence="2">The sequence shown here is derived from an EMBL/GenBank/DDBJ whole genome shotgun (WGS) entry which is preliminary data.</text>
</comment>
<name>A0A0A3I1L3_9BACL</name>
<dbReference type="Proteomes" id="UP000030416">
    <property type="component" value="Unassembled WGS sequence"/>
</dbReference>
<evidence type="ECO:0000256" key="1">
    <source>
        <dbReference type="SAM" id="Phobius"/>
    </source>
</evidence>
<evidence type="ECO:0000313" key="3">
    <source>
        <dbReference type="Proteomes" id="UP000030416"/>
    </source>
</evidence>
<reference evidence="2 3" key="1">
    <citation type="submission" date="2014-02" db="EMBL/GenBank/DDBJ databases">
        <title>Draft genome sequence of Lysinibacillus manganicus DSM 26584T.</title>
        <authorList>
            <person name="Zhang F."/>
            <person name="Wang G."/>
            <person name="Zhang L."/>
        </authorList>
    </citation>
    <scope>NUCLEOTIDE SEQUENCE [LARGE SCALE GENOMIC DNA]</scope>
    <source>
        <strain evidence="2 3">DSM 26584</strain>
    </source>
</reference>
<keyword evidence="1" id="KW-0812">Transmembrane</keyword>
<keyword evidence="1" id="KW-0472">Membrane</keyword>
<keyword evidence="3" id="KW-1185">Reference proteome</keyword>
<accession>A0A0A3I1L3</accession>
<proteinExistence type="predicted"/>